<dbReference type="Pfam" id="PF21984">
    <property type="entry name" value="DnaD_N"/>
    <property type="match status" value="1"/>
</dbReference>
<organism evidence="5 6">
    <name type="scientific">Texcoconibacillus texcoconensis</name>
    <dbReference type="NCBI Taxonomy" id="1095777"/>
    <lineage>
        <taxon>Bacteria</taxon>
        <taxon>Bacillati</taxon>
        <taxon>Bacillota</taxon>
        <taxon>Bacilli</taxon>
        <taxon>Bacillales</taxon>
        <taxon>Bacillaceae</taxon>
        <taxon>Texcoconibacillus</taxon>
    </lineage>
</organism>
<dbReference type="InterPro" id="IPR036388">
    <property type="entry name" value="WH-like_DNA-bd_sf"/>
</dbReference>
<evidence type="ECO:0000259" key="4">
    <source>
        <dbReference type="Pfam" id="PF21984"/>
    </source>
</evidence>
<dbReference type="NCBIfam" id="TIGR01446">
    <property type="entry name" value="DnaD_dom"/>
    <property type="match status" value="1"/>
</dbReference>
<evidence type="ECO:0000256" key="1">
    <source>
        <dbReference type="ARBA" id="ARBA00093462"/>
    </source>
</evidence>
<dbReference type="RefSeq" id="WP_184664037.1">
    <property type="nucleotide sequence ID" value="NZ_JACHHB010000007.1"/>
</dbReference>
<proteinExistence type="inferred from homology"/>
<sequence>MNKQLLINWIQEGTVSLPARLLKTYRTLGIDERELVLIIHIYSFLDEGVTFPTPDVLSERMTVDAMTCSSLLRSLVQKGVLEIKENNSEGIIEEAYSLDPLYEKMAQHMLQEAEVEKETAESTEEGEIFQTFEQEFSRPLSPMELEMLSMWIDDDGHSPDIIRAALREAVVSGKLNFRYIDRILFEWKKNGVRTLSQARSHGESVRQHHVTQRQNETKHSQQPQVVPNFNWLEQRGN</sequence>
<dbReference type="EMBL" id="JACHHB010000007">
    <property type="protein sequence ID" value="MBB5173588.1"/>
    <property type="molecule type" value="Genomic_DNA"/>
</dbReference>
<reference evidence="5 6" key="1">
    <citation type="submission" date="2020-08" db="EMBL/GenBank/DDBJ databases">
        <title>Genomic Encyclopedia of Type Strains, Phase IV (KMG-IV): sequencing the most valuable type-strain genomes for metagenomic binning, comparative biology and taxonomic classification.</title>
        <authorList>
            <person name="Goeker M."/>
        </authorList>
    </citation>
    <scope>NUCLEOTIDE SEQUENCE [LARGE SCALE GENOMIC DNA]</scope>
    <source>
        <strain evidence="5 6">DSM 24696</strain>
    </source>
</reference>
<evidence type="ECO:0000313" key="6">
    <source>
        <dbReference type="Proteomes" id="UP000551878"/>
    </source>
</evidence>
<dbReference type="InterPro" id="IPR006343">
    <property type="entry name" value="DnaB/C_C"/>
</dbReference>
<dbReference type="Proteomes" id="UP000551878">
    <property type="component" value="Unassembled WGS sequence"/>
</dbReference>
<name>A0A840QQH2_9BACI</name>
<evidence type="ECO:0000256" key="2">
    <source>
        <dbReference type="SAM" id="MobiDB-lite"/>
    </source>
</evidence>
<keyword evidence="6" id="KW-1185">Reference proteome</keyword>
<dbReference type="InterPro" id="IPR034829">
    <property type="entry name" value="DnaD-like_sf"/>
</dbReference>
<dbReference type="Gene3D" id="1.10.10.10">
    <property type="entry name" value="Winged helix-like DNA-binding domain superfamily/Winged helix DNA-binding domain"/>
    <property type="match status" value="1"/>
</dbReference>
<evidence type="ECO:0000313" key="5">
    <source>
        <dbReference type="EMBL" id="MBB5173588.1"/>
    </source>
</evidence>
<accession>A0A840QQH2</accession>
<dbReference type="SUPFAM" id="SSF158499">
    <property type="entry name" value="DnaD domain-like"/>
    <property type="match status" value="1"/>
</dbReference>
<dbReference type="PANTHER" id="PTHR37293">
    <property type="entry name" value="PHAGE REPLICATION PROTEIN-RELATED"/>
    <property type="match status" value="1"/>
</dbReference>
<dbReference type="AlphaFoldDB" id="A0A840QQH2"/>
<dbReference type="Gene3D" id="1.10.10.630">
    <property type="entry name" value="DnaD domain-like"/>
    <property type="match status" value="1"/>
</dbReference>
<comment type="similarity">
    <text evidence="1">Belongs to the DnaB/DnaD family.</text>
</comment>
<protein>
    <submittedName>
        <fullName evidence="5">DNA replication protein</fullName>
    </submittedName>
</protein>
<comment type="caution">
    <text evidence="5">The sequence shown here is derived from an EMBL/GenBank/DDBJ whole genome shotgun (WGS) entry which is preliminary data.</text>
</comment>
<evidence type="ECO:0000259" key="3">
    <source>
        <dbReference type="Pfam" id="PF07261"/>
    </source>
</evidence>
<feature type="domain" description="DnaD N-terminal" evidence="4">
    <location>
        <begin position="18"/>
        <end position="114"/>
    </location>
</feature>
<dbReference type="Pfam" id="PF07261">
    <property type="entry name" value="DnaB_2"/>
    <property type="match status" value="1"/>
</dbReference>
<gene>
    <name evidence="5" type="ORF">HNQ41_001777</name>
</gene>
<feature type="region of interest" description="Disordered" evidence="2">
    <location>
        <begin position="198"/>
        <end position="224"/>
    </location>
</feature>
<dbReference type="InterPro" id="IPR053843">
    <property type="entry name" value="DnaD_N"/>
</dbReference>
<feature type="domain" description="DnaB/C C-terminal" evidence="3">
    <location>
        <begin position="129"/>
        <end position="201"/>
    </location>
</feature>
<dbReference type="PANTHER" id="PTHR37293:SF6">
    <property type="entry name" value="DNA REPLICATION PROTEIN DNAD"/>
    <property type="match status" value="1"/>
</dbReference>
<dbReference type="InterPro" id="IPR053162">
    <property type="entry name" value="DnaD"/>
</dbReference>